<keyword evidence="3" id="KW-0808">Transferase</keyword>
<reference evidence="5" key="2">
    <citation type="submission" date="2023-06" db="EMBL/GenBank/DDBJ databases">
        <authorList>
            <consortium name="Lawrence Berkeley National Laboratory"/>
            <person name="Haridas S."/>
            <person name="Hensen N."/>
            <person name="Bonometti L."/>
            <person name="Westerberg I."/>
            <person name="Brannstrom I.O."/>
            <person name="Guillou S."/>
            <person name="Cros-Aarteil S."/>
            <person name="Calhoun S."/>
            <person name="Kuo A."/>
            <person name="Mondo S."/>
            <person name="Pangilinan J."/>
            <person name="Riley R."/>
            <person name="Labutti K."/>
            <person name="Andreopoulos B."/>
            <person name="Lipzen A."/>
            <person name="Chen C."/>
            <person name="Yanf M."/>
            <person name="Daum C."/>
            <person name="Ng V."/>
            <person name="Clum A."/>
            <person name="Steindorff A."/>
            <person name="Ohm R."/>
            <person name="Martin F."/>
            <person name="Silar P."/>
            <person name="Natvig D."/>
            <person name="Lalanne C."/>
            <person name="Gautier V."/>
            <person name="Ament-Velasquez S.L."/>
            <person name="Kruys A."/>
            <person name="Hutchinson M.I."/>
            <person name="Powell A.J."/>
            <person name="Barry K."/>
            <person name="Miller A.N."/>
            <person name="Grigoriev I.V."/>
            <person name="Debuchy R."/>
            <person name="Gladieux P."/>
            <person name="Thoren M.H."/>
            <person name="Johannesson H."/>
        </authorList>
    </citation>
    <scope>NUCLEOTIDE SEQUENCE</scope>
    <source>
        <strain evidence="5">SMH4131-1</strain>
    </source>
</reference>
<dbReference type="InterPro" id="IPR014030">
    <property type="entry name" value="Ketoacyl_synth_N"/>
</dbReference>
<dbReference type="InterPro" id="IPR050091">
    <property type="entry name" value="PKS_NRPS_Biosynth_Enz"/>
</dbReference>
<dbReference type="GO" id="GO:0006633">
    <property type="term" value="P:fatty acid biosynthetic process"/>
    <property type="evidence" value="ECO:0007669"/>
    <property type="project" value="TreeGrafter"/>
</dbReference>
<evidence type="ECO:0000313" key="5">
    <source>
        <dbReference type="EMBL" id="KAK3327863.1"/>
    </source>
</evidence>
<proteinExistence type="predicted"/>
<protein>
    <recommendedName>
        <fullName evidence="4">Beta-ketoacyl synthase-like N-terminal domain-containing protein</fullName>
    </recommendedName>
</protein>
<accession>A0AAE0IMW3</accession>
<dbReference type="PANTHER" id="PTHR43775:SF20">
    <property type="entry name" value="HYBRID PKS-NRPS SYNTHETASE APDA"/>
    <property type="match status" value="1"/>
</dbReference>
<comment type="caution">
    <text evidence="5">The sequence shown here is derived from an EMBL/GenBank/DDBJ whole genome shotgun (WGS) entry which is preliminary data.</text>
</comment>
<dbReference type="GO" id="GO:0004312">
    <property type="term" value="F:fatty acid synthase activity"/>
    <property type="evidence" value="ECO:0007669"/>
    <property type="project" value="TreeGrafter"/>
</dbReference>
<dbReference type="Pfam" id="PF00109">
    <property type="entry name" value="ketoacyl-synt"/>
    <property type="match status" value="1"/>
</dbReference>
<evidence type="ECO:0000256" key="2">
    <source>
        <dbReference type="ARBA" id="ARBA00022553"/>
    </source>
</evidence>
<dbReference type="EMBL" id="JAUEPO010000003">
    <property type="protein sequence ID" value="KAK3327863.1"/>
    <property type="molecule type" value="Genomic_DNA"/>
</dbReference>
<evidence type="ECO:0000313" key="6">
    <source>
        <dbReference type="Proteomes" id="UP001286456"/>
    </source>
</evidence>
<dbReference type="InterPro" id="IPR016039">
    <property type="entry name" value="Thiolase-like"/>
</dbReference>
<dbReference type="GO" id="GO:0044550">
    <property type="term" value="P:secondary metabolite biosynthetic process"/>
    <property type="evidence" value="ECO:0007669"/>
    <property type="project" value="TreeGrafter"/>
</dbReference>
<sequence>MASLSPGPSCLSTPRSLPAQGLATWLTSLFPFKRLSATERRKLDSSLQNKSVLAPRIPWEYWRGLDGNRSLSFSECQIRLWGEIRLCKARAKERMRAAGELEAAPACPAVGNGLVRFLVKGPGLGCEGLRLDLRAPMCLGWTPFEISRAHSFSLRKEDIMITSGGCPPGSQSSCCEAATRIHIAVAAGANMILGPGQYVAESALHMPPADSQSRMWDADASGYTRGEGVAAVILKRLSTANADRDKIECIRHETVSTRTNGPRI</sequence>
<keyword evidence="6" id="KW-1185">Reference proteome</keyword>
<name>A0AAE0IMW3_9PEZI</name>
<keyword evidence="2" id="KW-0597">Phosphoprotein</keyword>
<evidence type="ECO:0000256" key="1">
    <source>
        <dbReference type="ARBA" id="ARBA00022450"/>
    </source>
</evidence>
<evidence type="ECO:0000259" key="4">
    <source>
        <dbReference type="Pfam" id="PF00109"/>
    </source>
</evidence>
<dbReference type="PANTHER" id="PTHR43775">
    <property type="entry name" value="FATTY ACID SYNTHASE"/>
    <property type="match status" value="1"/>
</dbReference>
<dbReference type="Proteomes" id="UP001286456">
    <property type="component" value="Unassembled WGS sequence"/>
</dbReference>
<feature type="domain" description="Beta-ketoacyl synthase-like N-terminal" evidence="4">
    <location>
        <begin position="181"/>
        <end position="240"/>
    </location>
</feature>
<organism evidence="5 6">
    <name type="scientific">Cercophora scortea</name>
    <dbReference type="NCBI Taxonomy" id="314031"/>
    <lineage>
        <taxon>Eukaryota</taxon>
        <taxon>Fungi</taxon>
        <taxon>Dikarya</taxon>
        <taxon>Ascomycota</taxon>
        <taxon>Pezizomycotina</taxon>
        <taxon>Sordariomycetes</taxon>
        <taxon>Sordariomycetidae</taxon>
        <taxon>Sordariales</taxon>
        <taxon>Lasiosphaeriaceae</taxon>
        <taxon>Cercophora</taxon>
    </lineage>
</organism>
<dbReference type="Gene3D" id="3.40.47.10">
    <property type="match status" value="1"/>
</dbReference>
<dbReference type="SUPFAM" id="SSF53901">
    <property type="entry name" value="Thiolase-like"/>
    <property type="match status" value="1"/>
</dbReference>
<gene>
    <name evidence="5" type="ORF">B0T19DRAFT_175856</name>
</gene>
<evidence type="ECO:0000256" key="3">
    <source>
        <dbReference type="ARBA" id="ARBA00022679"/>
    </source>
</evidence>
<keyword evidence="1" id="KW-0596">Phosphopantetheine</keyword>
<dbReference type="AlphaFoldDB" id="A0AAE0IMW3"/>
<reference evidence="5" key="1">
    <citation type="journal article" date="2023" name="Mol. Phylogenet. Evol.">
        <title>Genome-scale phylogeny and comparative genomics of the fungal order Sordariales.</title>
        <authorList>
            <person name="Hensen N."/>
            <person name="Bonometti L."/>
            <person name="Westerberg I."/>
            <person name="Brannstrom I.O."/>
            <person name="Guillou S."/>
            <person name="Cros-Aarteil S."/>
            <person name="Calhoun S."/>
            <person name="Haridas S."/>
            <person name="Kuo A."/>
            <person name="Mondo S."/>
            <person name="Pangilinan J."/>
            <person name="Riley R."/>
            <person name="LaButti K."/>
            <person name="Andreopoulos B."/>
            <person name="Lipzen A."/>
            <person name="Chen C."/>
            <person name="Yan M."/>
            <person name="Daum C."/>
            <person name="Ng V."/>
            <person name="Clum A."/>
            <person name="Steindorff A."/>
            <person name="Ohm R.A."/>
            <person name="Martin F."/>
            <person name="Silar P."/>
            <person name="Natvig D.O."/>
            <person name="Lalanne C."/>
            <person name="Gautier V."/>
            <person name="Ament-Velasquez S.L."/>
            <person name="Kruys A."/>
            <person name="Hutchinson M.I."/>
            <person name="Powell A.J."/>
            <person name="Barry K."/>
            <person name="Miller A.N."/>
            <person name="Grigoriev I.V."/>
            <person name="Debuchy R."/>
            <person name="Gladieux P."/>
            <person name="Hiltunen Thoren M."/>
            <person name="Johannesson H."/>
        </authorList>
    </citation>
    <scope>NUCLEOTIDE SEQUENCE</scope>
    <source>
        <strain evidence="5">SMH4131-1</strain>
    </source>
</reference>